<evidence type="ECO:0000313" key="2">
    <source>
        <dbReference type="EMBL" id="KAA0973093.1"/>
    </source>
</evidence>
<reference evidence="2 3" key="1">
    <citation type="submission" date="2019-07" db="EMBL/GenBank/DDBJ databases">
        <title>Analysis of the biochemical properties, biological activity and biotechnological potential of siderophores and biosurfactants produced by Antarctic psychrotolerant bacteria.</title>
        <authorList>
            <person name="Styczynski M."/>
            <person name="Krucon T."/>
            <person name="Decewicz P."/>
            <person name="Dziewit L."/>
        </authorList>
    </citation>
    <scope>NUCLEOTIDE SEQUENCE [LARGE SCALE GENOMIC DNA]</scope>
    <source>
        <strain evidence="2 3">ANT_H27</strain>
    </source>
</reference>
<feature type="transmembrane region" description="Helical" evidence="1">
    <location>
        <begin position="15"/>
        <end position="36"/>
    </location>
</feature>
<gene>
    <name evidence="2" type="ORF">FQ154_19770</name>
</gene>
<keyword evidence="1" id="KW-0812">Transmembrane</keyword>
<proteinExistence type="predicted"/>
<dbReference type="EMBL" id="VOBL01000037">
    <property type="protein sequence ID" value="KAA0973093.1"/>
    <property type="molecule type" value="Genomic_DNA"/>
</dbReference>
<evidence type="ECO:0000313" key="3">
    <source>
        <dbReference type="Proteomes" id="UP000323856"/>
    </source>
</evidence>
<sequence>MKNAAHRSERGSQSVSAFFAIPVIFLFFLLVLYAGVVGTAKHAVQSAANSAARDASLARTAGTGESAGEKAANRVLDQRGIDCASSSVNIDTSRFAPIGTDTGTVRVTVTCDVVFVGINTASLPGARTITADGMSPVDAFRER</sequence>
<protein>
    <submittedName>
        <fullName evidence="2">Pilus assembly protein</fullName>
    </submittedName>
</protein>
<dbReference type="Proteomes" id="UP000323856">
    <property type="component" value="Unassembled WGS sequence"/>
</dbReference>
<keyword evidence="1" id="KW-1133">Transmembrane helix</keyword>
<evidence type="ECO:0000256" key="1">
    <source>
        <dbReference type="SAM" id="Phobius"/>
    </source>
</evidence>
<organism evidence="2 3">
    <name type="scientific">Paeniglutamicibacter gangotriensis</name>
    <dbReference type="NCBI Taxonomy" id="254787"/>
    <lineage>
        <taxon>Bacteria</taxon>
        <taxon>Bacillati</taxon>
        <taxon>Actinomycetota</taxon>
        <taxon>Actinomycetes</taxon>
        <taxon>Micrococcales</taxon>
        <taxon>Micrococcaceae</taxon>
        <taxon>Paeniglutamicibacter</taxon>
    </lineage>
</organism>
<comment type="caution">
    <text evidence="2">The sequence shown here is derived from an EMBL/GenBank/DDBJ whole genome shotgun (WGS) entry which is preliminary data.</text>
</comment>
<keyword evidence="1" id="KW-0472">Membrane</keyword>
<dbReference type="AlphaFoldDB" id="A0A5B0E2M6"/>
<name>A0A5B0E2M6_9MICC</name>
<accession>A0A5B0E2M6</accession>